<dbReference type="AlphaFoldDB" id="A0AAN8A136"/>
<dbReference type="PANTHER" id="PTHR38111">
    <property type="entry name" value="ZN(2)-C6 FUNGAL-TYPE DOMAIN-CONTAINING PROTEIN-RELATED"/>
    <property type="match status" value="1"/>
</dbReference>
<evidence type="ECO:0000313" key="1">
    <source>
        <dbReference type="EMBL" id="KAK5694007.1"/>
    </source>
</evidence>
<dbReference type="Proteomes" id="UP001310594">
    <property type="component" value="Unassembled WGS sequence"/>
</dbReference>
<reference evidence="1" key="1">
    <citation type="submission" date="2023-08" db="EMBL/GenBank/DDBJ databases">
        <title>Black Yeasts Isolated from many extreme environments.</title>
        <authorList>
            <person name="Coleine C."/>
            <person name="Stajich J.E."/>
            <person name="Selbmann L."/>
        </authorList>
    </citation>
    <scope>NUCLEOTIDE SEQUENCE</scope>
    <source>
        <strain evidence="1">CCFEE 5810</strain>
    </source>
</reference>
<dbReference type="InterPro" id="IPR053178">
    <property type="entry name" value="Osmoadaptation_assoc"/>
</dbReference>
<gene>
    <name evidence="1" type="ORF">LTR97_009625</name>
</gene>
<dbReference type="EMBL" id="JAVRQU010000016">
    <property type="protein sequence ID" value="KAK5694007.1"/>
    <property type="molecule type" value="Genomic_DNA"/>
</dbReference>
<evidence type="ECO:0000313" key="2">
    <source>
        <dbReference type="Proteomes" id="UP001310594"/>
    </source>
</evidence>
<protein>
    <recommendedName>
        <fullName evidence="3">Transcription factor domain-containing protein</fullName>
    </recommendedName>
</protein>
<accession>A0AAN8A136</accession>
<name>A0AAN8A136_9PEZI</name>
<comment type="caution">
    <text evidence="1">The sequence shown here is derived from an EMBL/GenBank/DDBJ whole genome shotgun (WGS) entry which is preliminary data.</text>
</comment>
<proteinExistence type="predicted"/>
<organism evidence="1 2">
    <name type="scientific">Elasticomyces elasticus</name>
    <dbReference type="NCBI Taxonomy" id="574655"/>
    <lineage>
        <taxon>Eukaryota</taxon>
        <taxon>Fungi</taxon>
        <taxon>Dikarya</taxon>
        <taxon>Ascomycota</taxon>
        <taxon>Pezizomycotina</taxon>
        <taxon>Dothideomycetes</taxon>
        <taxon>Dothideomycetidae</taxon>
        <taxon>Mycosphaerellales</taxon>
        <taxon>Teratosphaeriaceae</taxon>
        <taxon>Elasticomyces</taxon>
    </lineage>
</organism>
<evidence type="ECO:0008006" key="3">
    <source>
        <dbReference type="Google" id="ProtNLM"/>
    </source>
</evidence>
<sequence length="425" mass="47761">MRSVPCSQVQGSVYTAAPWGTLTAASTTQAHRLIDAIRFFRLEDTMFAYVPARTGSHGAVDAAAHMLLSMKEYMKAPSPPLLDMVHRRHGKALRELSVSLDASEESYMACAFLLLFDTIMDKQQIADSVHAKALPQILTQLDPHQGTDFRRAAFYDNRHWFFHCPIAQNSLSPYDNGRWNDVLWASQINRPNVEACLLTASTQLLVRLPRLINHVHNIRQGATDDDSYTASLALNLCALENCAAEARLLEGLKIVETKGDPDWKFVPASYQYKSLQEWEAAVLYWIARLILIRLCQTLTIWLPSSEPYLRQATLRDTQTRVASNILKSWQYILSQGNFGGPCGRLMKEAAAVAWDALRDRELWNGMPVGALAEWIVWRLGGISPGLSVADMKAYLDWLSGGSTDGFRRMRRLKFETVPISTISTD</sequence>